<name>A0ABX5YIM4_9PLAN</name>
<accession>A0ABX5YIM4</accession>
<reference evidence="2 3" key="1">
    <citation type="submission" date="2019-08" db="EMBL/GenBank/DDBJ databases">
        <title>Deep-cultivation of Planctomycetes and their phenomic and genomic characterization uncovers novel biology.</title>
        <authorList>
            <person name="Wiegand S."/>
            <person name="Jogler M."/>
            <person name="Boedeker C."/>
            <person name="Pinto D."/>
            <person name="Vollmers J."/>
            <person name="Rivas-Marin E."/>
            <person name="Kohn T."/>
            <person name="Peeters S.H."/>
            <person name="Heuer A."/>
            <person name="Rast P."/>
            <person name="Oberbeckmann S."/>
            <person name="Bunk B."/>
            <person name="Jeske O."/>
            <person name="Meyerdierks A."/>
            <person name="Storesund J.E."/>
            <person name="Kallscheuer N."/>
            <person name="Luecker S."/>
            <person name="Lage O.M."/>
            <person name="Pohl T."/>
            <person name="Merkel B.J."/>
            <person name="Hornburger P."/>
            <person name="Mueller R.-W."/>
            <person name="Bruemmer F."/>
            <person name="Labrenz M."/>
            <person name="Spormann A.M."/>
            <person name="Op den Camp H."/>
            <person name="Overmann J."/>
            <person name="Amann R."/>
            <person name="Jetten M.S.M."/>
            <person name="Mascher T."/>
            <person name="Medema M.H."/>
            <person name="Devos D.P."/>
            <person name="Kaster A.-K."/>
            <person name="Ovreas L."/>
            <person name="Rohde M."/>
            <person name="Galperin M.Y."/>
            <person name="Jogler C."/>
        </authorList>
    </citation>
    <scope>NUCLEOTIDE SEQUENCE [LARGE SCALE GENOMIC DNA]</scope>
    <source>
        <strain evidence="2 3">DSM 8797</strain>
    </source>
</reference>
<evidence type="ECO:0000256" key="1">
    <source>
        <dbReference type="SAM" id="Coils"/>
    </source>
</evidence>
<keyword evidence="1" id="KW-0175">Coiled coil</keyword>
<dbReference type="Pfam" id="PF01527">
    <property type="entry name" value="HTH_Tnp_1"/>
    <property type="match status" value="1"/>
</dbReference>
<gene>
    <name evidence="2" type="ORF">GmarT_14170</name>
</gene>
<feature type="coiled-coil region" evidence="1">
    <location>
        <begin position="35"/>
        <end position="62"/>
    </location>
</feature>
<dbReference type="SUPFAM" id="SSF46689">
    <property type="entry name" value="Homeodomain-like"/>
    <property type="match status" value="1"/>
</dbReference>
<dbReference type="InterPro" id="IPR002514">
    <property type="entry name" value="Transposase_8"/>
</dbReference>
<evidence type="ECO:0000313" key="3">
    <source>
        <dbReference type="Proteomes" id="UP000322887"/>
    </source>
</evidence>
<dbReference type="EMBL" id="CP042910">
    <property type="protein sequence ID" value="QEG15576.1"/>
    <property type="molecule type" value="Genomic_DNA"/>
</dbReference>
<dbReference type="Proteomes" id="UP000322887">
    <property type="component" value="Chromosome"/>
</dbReference>
<sequence length="74" mass="8561">MRMLNAGKDLASVLQNLEVSESTYQRSRNQYGGMKSEEAKHLKQLEDENKRLKELVGDLSLDNKMLKYISEGNW</sequence>
<protein>
    <recommendedName>
        <fullName evidence="4">Transposase</fullName>
    </recommendedName>
</protein>
<dbReference type="PANTHER" id="PTHR33609:SF1">
    <property type="entry name" value="TRANSPOSASE"/>
    <property type="match status" value="1"/>
</dbReference>
<dbReference type="PANTHER" id="PTHR33609">
    <property type="entry name" value="LOW CALCIUM RESPONSE LOCUS PROTEIN S"/>
    <property type="match status" value="1"/>
</dbReference>
<organism evidence="2 3">
    <name type="scientific">Gimesia maris</name>
    <dbReference type="NCBI Taxonomy" id="122"/>
    <lineage>
        <taxon>Bacteria</taxon>
        <taxon>Pseudomonadati</taxon>
        <taxon>Planctomycetota</taxon>
        <taxon>Planctomycetia</taxon>
        <taxon>Planctomycetales</taxon>
        <taxon>Planctomycetaceae</taxon>
        <taxon>Gimesia</taxon>
    </lineage>
</organism>
<evidence type="ECO:0008006" key="4">
    <source>
        <dbReference type="Google" id="ProtNLM"/>
    </source>
</evidence>
<proteinExistence type="predicted"/>
<dbReference type="InterPro" id="IPR009057">
    <property type="entry name" value="Homeodomain-like_sf"/>
</dbReference>
<evidence type="ECO:0000313" key="2">
    <source>
        <dbReference type="EMBL" id="QEG15576.1"/>
    </source>
</evidence>
<keyword evidence="3" id="KW-1185">Reference proteome</keyword>
<dbReference type="InterPro" id="IPR052546">
    <property type="entry name" value="Transposase_8_domain"/>
</dbReference>